<feature type="transmembrane region" description="Helical" evidence="8">
    <location>
        <begin position="12"/>
        <end position="33"/>
    </location>
</feature>
<evidence type="ECO:0000256" key="2">
    <source>
        <dbReference type="ARBA" id="ARBA00008488"/>
    </source>
</evidence>
<evidence type="ECO:0000313" key="10">
    <source>
        <dbReference type="Proteomes" id="UP000199321"/>
    </source>
</evidence>
<feature type="transmembrane region" description="Helical" evidence="8">
    <location>
        <begin position="80"/>
        <end position="98"/>
    </location>
</feature>
<dbReference type="NCBIfam" id="TIGR01065">
    <property type="entry name" value="hlyIII"/>
    <property type="match status" value="1"/>
</dbReference>
<protein>
    <submittedName>
        <fullName evidence="9">Hemolysin III</fullName>
    </submittedName>
</protein>
<keyword evidence="3" id="KW-1003">Cell membrane</keyword>
<dbReference type="RefSeq" id="WP_093143855.1">
    <property type="nucleotide sequence ID" value="NZ_BMWO01000010.1"/>
</dbReference>
<keyword evidence="5 8" id="KW-1133">Transmembrane helix</keyword>
<dbReference type="PANTHER" id="PTHR20855:SF3">
    <property type="entry name" value="LD03007P"/>
    <property type="match status" value="1"/>
</dbReference>
<feature type="binding site" evidence="7">
    <location>
        <position position="185"/>
    </location>
    <ligand>
        <name>Zn(2+)</name>
        <dbReference type="ChEBI" id="CHEBI:29105"/>
    </ligand>
</feature>
<dbReference type="AlphaFoldDB" id="A0A1G7FWI4"/>
<dbReference type="GO" id="GO:0140911">
    <property type="term" value="F:pore-forming activity"/>
    <property type="evidence" value="ECO:0007669"/>
    <property type="project" value="InterPro"/>
</dbReference>
<keyword evidence="4 8" id="KW-0812">Transmembrane</keyword>
<reference evidence="9 10" key="1">
    <citation type="submission" date="2016-10" db="EMBL/GenBank/DDBJ databases">
        <authorList>
            <person name="de Groot N.N."/>
        </authorList>
    </citation>
    <scope>NUCLEOTIDE SEQUENCE [LARGE SCALE GENOMIC DNA]</scope>
    <source>
        <strain evidence="9 10">DSM 16195</strain>
    </source>
</reference>
<feature type="transmembrane region" description="Helical" evidence="8">
    <location>
        <begin position="156"/>
        <end position="178"/>
    </location>
</feature>
<keyword evidence="7" id="KW-0862">Zinc</keyword>
<evidence type="ECO:0000256" key="6">
    <source>
        <dbReference type="ARBA" id="ARBA00023136"/>
    </source>
</evidence>
<dbReference type="InterPro" id="IPR005744">
    <property type="entry name" value="Hy-lIII"/>
</dbReference>
<feature type="binding site" evidence="7">
    <location>
        <position position="189"/>
    </location>
    <ligand>
        <name>Zn(2+)</name>
        <dbReference type="ChEBI" id="CHEBI:29105"/>
    </ligand>
</feature>
<dbReference type="GO" id="GO:0005886">
    <property type="term" value="C:plasma membrane"/>
    <property type="evidence" value="ECO:0007669"/>
    <property type="project" value="UniProtKB-SubCell"/>
</dbReference>
<dbReference type="Pfam" id="PF03006">
    <property type="entry name" value="HlyIII"/>
    <property type="match status" value="1"/>
</dbReference>
<comment type="subcellular location">
    <subcellularLocation>
        <location evidence="1">Cell membrane</location>
        <topology evidence="1">Multi-pass membrane protein</topology>
    </subcellularLocation>
</comment>
<keyword evidence="6 8" id="KW-0472">Membrane</keyword>
<dbReference type="STRING" id="227084.SAMN05421855_102817"/>
<name>A0A1G7FWI4_9FLAO</name>
<organism evidence="9 10">
    <name type="scientific">Ulvibacter litoralis</name>
    <dbReference type="NCBI Taxonomy" id="227084"/>
    <lineage>
        <taxon>Bacteria</taxon>
        <taxon>Pseudomonadati</taxon>
        <taxon>Bacteroidota</taxon>
        <taxon>Flavobacteriia</taxon>
        <taxon>Flavobacteriales</taxon>
        <taxon>Flavobacteriaceae</taxon>
        <taxon>Ulvibacter</taxon>
    </lineage>
</organism>
<keyword evidence="10" id="KW-1185">Reference proteome</keyword>
<evidence type="ECO:0000256" key="3">
    <source>
        <dbReference type="ARBA" id="ARBA00022475"/>
    </source>
</evidence>
<comment type="similarity">
    <text evidence="2">Belongs to the UPF0073 (Hly-III) family.</text>
</comment>
<dbReference type="PANTHER" id="PTHR20855">
    <property type="entry name" value="ADIPOR/PROGESTIN RECEPTOR-RELATED"/>
    <property type="match status" value="1"/>
</dbReference>
<evidence type="ECO:0000256" key="5">
    <source>
        <dbReference type="ARBA" id="ARBA00022989"/>
    </source>
</evidence>
<evidence type="ECO:0000313" key="9">
    <source>
        <dbReference type="EMBL" id="SDE80105.1"/>
    </source>
</evidence>
<evidence type="ECO:0000256" key="4">
    <source>
        <dbReference type="ARBA" id="ARBA00022692"/>
    </source>
</evidence>
<feature type="binding site" evidence="7">
    <location>
        <position position="63"/>
    </location>
    <ligand>
        <name>Zn(2+)</name>
        <dbReference type="ChEBI" id="CHEBI:29105"/>
    </ligand>
</feature>
<dbReference type="InterPro" id="IPR004254">
    <property type="entry name" value="AdipoR/HlyIII-related"/>
</dbReference>
<evidence type="ECO:0000256" key="7">
    <source>
        <dbReference type="PIRSR" id="PIRSR604254-1"/>
    </source>
</evidence>
<dbReference type="OrthoDB" id="9813689at2"/>
<dbReference type="Proteomes" id="UP000199321">
    <property type="component" value="Unassembled WGS sequence"/>
</dbReference>
<feature type="transmembrane region" description="Helical" evidence="8">
    <location>
        <begin position="104"/>
        <end position="124"/>
    </location>
</feature>
<gene>
    <name evidence="9" type="ORF">SAMN05421855_102817</name>
</gene>
<sequence>MRIQSPIEERYNVLTHSIGFVFSLVGFVLMLCFNQINTFWGMFSIVLYGCSLSLLYLVSSLYHHETDVTRKHFFRKLDHISIYFLIAGTYSPVVLITLEDSHGWILFCTVWGIALFGTFMKIFFTGRFEFLSVLLYLIMGWLIVFDFSALQARTDAVGINLLMGGGIAYTVGIVFYALDRFKYTHVIWHLFVLCGSILHFLFVFLKVI</sequence>
<feature type="transmembrane region" description="Helical" evidence="8">
    <location>
        <begin position="185"/>
        <end position="205"/>
    </location>
</feature>
<feature type="transmembrane region" description="Helical" evidence="8">
    <location>
        <begin position="39"/>
        <end position="59"/>
    </location>
</feature>
<dbReference type="GO" id="GO:0046872">
    <property type="term" value="F:metal ion binding"/>
    <property type="evidence" value="ECO:0007669"/>
    <property type="project" value="UniProtKB-KW"/>
</dbReference>
<proteinExistence type="inferred from homology"/>
<dbReference type="EMBL" id="FNBA01000002">
    <property type="protein sequence ID" value="SDE80105.1"/>
    <property type="molecule type" value="Genomic_DNA"/>
</dbReference>
<evidence type="ECO:0000256" key="1">
    <source>
        <dbReference type="ARBA" id="ARBA00004651"/>
    </source>
</evidence>
<keyword evidence="7" id="KW-0479">Metal-binding</keyword>
<evidence type="ECO:0000256" key="8">
    <source>
        <dbReference type="SAM" id="Phobius"/>
    </source>
</evidence>
<feature type="transmembrane region" description="Helical" evidence="8">
    <location>
        <begin position="131"/>
        <end position="150"/>
    </location>
</feature>
<accession>A0A1G7FWI4</accession>